<protein>
    <submittedName>
        <fullName evidence="1">Uncharacterized protein</fullName>
    </submittedName>
</protein>
<keyword evidence="2" id="KW-1185">Reference proteome</keyword>
<dbReference type="RefSeq" id="WP_191729640.1">
    <property type="nucleotide sequence ID" value="NZ_JACSQJ010000005.1"/>
</dbReference>
<dbReference type="Gene3D" id="3.40.720.10">
    <property type="entry name" value="Alkaline Phosphatase, subunit A"/>
    <property type="match status" value="1"/>
</dbReference>
<proteinExistence type="predicted"/>
<dbReference type="InterPro" id="IPR017850">
    <property type="entry name" value="Alkaline_phosphatase_core_sf"/>
</dbReference>
<dbReference type="Proteomes" id="UP000647183">
    <property type="component" value="Unassembled WGS sequence"/>
</dbReference>
<reference evidence="1 2" key="1">
    <citation type="submission" date="2020-08" db="EMBL/GenBank/DDBJ databases">
        <title>A Genomic Blueprint of the Chicken Gut Microbiome.</title>
        <authorList>
            <person name="Gilroy R."/>
            <person name="Ravi A."/>
            <person name="Getino M."/>
            <person name="Pursley I."/>
            <person name="Horton D.L."/>
            <person name="Alikhan N.-F."/>
            <person name="Baker D."/>
            <person name="Gharbi K."/>
            <person name="Hall N."/>
            <person name="Watson M."/>
            <person name="Adriaenssens E.M."/>
            <person name="Foster-Nyarko E."/>
            <person name="Jarju S."/>
            <person name="Secka A."/>
            <person name="Antonio M."/>
            <person name="Oren A."/>
            <person name="Chaudhuri R."/>
            <person name="La Ragione R.M."/>
            <person name="Hildebrand F."/>
            <person name="Pallen M.J."/>
        </authorList>
    </citation>
    <scope>NUCLEOTIDE SEQUENCE [LARGE SCALE GENOMIC DNA]</scope>
    <source>
        <strain evidence="1 2">Sa2BVA3</strain>
    </source>
</reference>
<gene>
    <name evidence="1" type="ORF">H9645_10465</name>
</gene>
<dbReference type="EMBL" id="JACSQJ010000005">
    <property type="protein sequence ID" value="MBD7988450.1"/>
    <property type="molecule type" value="Genomic_DNA"/>
</dbReference>
<name>A0ABR8UK92_9GAMM</name>
<dbReference type="SUPFAM" id="SSF53649">
    <property type="entry name" value="Alkaline phosphatase-like"/>
    <property type="match status" value="1"/>
</dbReference>
<evidence type="ECO:0000313" key="1">
    <source>
        <dbReference type="EMBL" id="MBD7988450.1"/>
    </source>
</evidence>
<evidence type="ECO:0000313" key="2">
    <source>
        <dbReference type="Proteomes" id="UP000647183"/>
    </source>
</evidence>
<comment type="caution">
    <text evidence="1">The sequence shown here is derived from an EMBL/GenBank/DDBJ whole genome shotgun (WGS) entry which is preliminary data.</text>
</comment>
<accession>A0ABR8UK92</accession>
<organism evidence="1 2">
    <name type="scientific">Luteimonas colneyensis</name>
    <dbReference type="NCBI Taxonomy" id="2762230"/>
    <lineage>
        <taxon>Bacteria</taxon>
        <taxon>Pseudomonadati</taxon>
        <taxon>Pseudomonadota</taxon>
        <taxon>Gammaproteobacteria</taxon>
        <taxon>Lysobacterales</taxon>
        <taxon>Lysobacteraceae</taxon>
        <taxon>Luteimonas</taxon>
    </lineage>
</organism>
<sequence>MTTPQPILHLEFNELSPRLLERFMGQGLLPNFKRLHDEALVCVTDAGEPQDRLEPWIQWVTVHSGLPFAEHKVFFLGDGPQCTRPRVWDILSAHGRANWICGSMNTGYAQGFNGHLLPDPWTVGADAHPQDEFGPYVRFVRSNVQEHTNASARIGLREQLGFLAWMLRHGLSAGTLAAIARQLARERVSGRFRWQRAVLLDRLQWDVFRHYFRRGRPDFSTFFLNSTAHFQHVYWRNMEPGEFEVRPSEAEQDEYADAVLFGYRQMDRIVGQALALAGDRHAVVLSSALGQQPCLKYEGQGGKVAYRPHDCDAFRQWAGVAGPCEVQPVMSEEFRLLFPSAAEASAAEAQLATVAIDGVRALTVRREEAALTVGCGIFSKVAPDARLTAAGSPVRAMSDLFYAIDGLKSGIHHGEGCLWIRNAGSRRHRRAGNVVPLTSVAPTLLALQGIDASQWMSGTVIREAMA</sequence>